<keyword evidence="3" id="KW-1185">Reference proteome</keyword>
<dbReference type="RefSeq" id="WP_154418442.1">
    <property type="nucleotide sequence ID" value="NZ_CALXOB010000003.1"/>
</dbReference>
<proteinExistence type="predicted"/>
<feature type="signal peptide" evidence="1">
    <location>
        <begin position="1"/>
        <end position="19"/>
    </location>
</feature>
<name>A0A844G2Y9_9BACT</name>
<dbReference type="Proteomes" id="UP000435649">
    <property type="component" value="Unassembled WGS sequence"/>
</dbReference>
<dbReference type="AlphaFoldDB" id="A0A844G2Y9"/>
<evidence type="ECO:0000313" key="3">
    <source>
        <dbReference type="Proteomes" id="UP000435649"/>
    </source>
</evidence>
<feature type="chain" id="PRO_5032465515" evidence="1">
    <location>
        <begin position="20"/>
        <end position="192"/>
    </location>
</feature>
<evidence type="ECO:0000313" key="2">
    <source>
        <dbReference type="EMBL" id="MST97523.1"/>
    </source>
</evidence>
<accession>A0A844G2Y9</accession>
<dbReference type="EMBL" id="VUNS01000010">
    <property type="protein sequence ID" value="MST97523.1"/>
    <property type="molecule type" value="Genomic_DNA"/>
</dbReference>
<sequence length="192" mass="20638">MKKLIGVMLVAAAGAAVFAAPAFRVDVNGARKEGKVRLEPVAGEQMKVMAPSFRPEAERVNYVTAYSAAPLKAGEWTECTFSFRAADGGRVTLEMGGQWAQNKDAREWVLVGPVKVNGEVLPNSDYAKTYKAGNGRTMPSGYWLAGVSEIVPGAGPDGKAAIRTNHDNRFYRVLEVEPGKTYTVSAMVKPAE</sequence>
<gene>
    <name evidence="2" type="ORF">FYJ85_10780</name>
</gene>
<keyword evidence="1" id="KW-0732">Signal</keyword>
<organism evidence="2 3">
    <name type="scientific">Victivallis lenta</name>
    <dbReference type="NCBI Taxonomy" id="2606640"/>
    <lineage>
        <taxon>Bacteria</taxon>
        <taxon>Pseudomonadati</taxon>
        <taxon>Lentisphaerota</taxon>
        <taxon>Lentisphaeria</taxon>
        <taxon>Victivallales</taxon>
        <taxon>Victivallaceae</taxon>
        <taxon>Victivallis</taxon>
    </lineage>
</organism>
<comment type="caution">
    <text evidence="2">The sequence shown here is derived from an EMBL/GenBank/DDBJ whole genome shotgun (WGS) entry which is preliminary data.</text>
</comment>
<reference evidence="2 3" key="1">
    <citation type="submission" date="2019-08" db="EMBL/GenBank/DDBJ databases">
        <title>In-depth cultivation of the pig gut microbiome towards novel bacterial diversity and tailored functional studies.</title>
        <authorList>
            <person name="Wylensek D."/>
            <person name="Hitch T.C.A."/>
            <person name="Clavel T."/>
        </authorList>
    </citation>
    <scope>NUCLEOTIDE SEQUENCE [LARGE SCALE GENOMIC DNA]</scope>
    <source>
        <strain evidence="2 3">BBE-744-WT-12</strain>
    </source>
</reference>
<evidence type="ECO:0000256" key="1">
    <source>
        <dbReference type="SAM" id="SignalP"/>
    </source>
</evidence>
<protein>
    <submittedName>
        <fullName evidence="2">Uncharacterized protein</fullName>
    </submittedName>
</protein>